<name>A0AAV8UBW6_9ROSI</name>
<dbReference type="AlphaFoldDB" id="A0AAV8UBW6"/>
<accession>A0AAV8UBW6</accession>
<keyword evidence="3" id="KW-1185">Reference proteome</keyword>
<evidence type="ECO:0000313" key="2">
    <source>
        <dbReference type="EMBL" id="KAJ8898832.1"/>
    </source>
</evidence>
<dbReference type="Proteomes" id="UP001159364">
    <property type="component" value="Linkage Group LG08"/>
</dbReference>
<feature type="chain" id="PRO_5043877413" description="Secreted protein" evidence="1">
    <location>
        <begin position="16"/>
        <end position="98"/>
    </location>
</feature>
<evidence type="ECO:0000313" key="3">
    <source>
        <dbReference type="Proteomes" id="UP001159364"/>
    </source>
</evidence>
<dbReference type="EMBL" id="JAIWQS010000008">
    <property type="protein sequence ID" value="KAJ8898832.1"/>
    <property type="molecule type" value="Genomic_DNA"/>
</dbReference>
<organism evidence="2 3">
    <name type="scientific">Erythroxylum novogranatense</name>
    <dbReference type="NCBI Taxonomy" id="1862640"/>
    <lineage>
        <taxon>Eukaryota</taxon>
        <taxon>Viridiplantae</taxon>
        <taxon>Streptophyta</taxon>
        <taxon>Embryophyta</taxon>
        <taxon>Tracheophyta</taxon>
        <taxon>Spermatophyta</taxon>
        <taxon>Magnoliopsida</taxon>
        <taxon>eudicotyledons</taxon>
        <taxon>Gunneridae</taxon>
        <taxon>Pentapetalae</taxon>
        <taxon>rosids</taxon>
        <taxon>fabids</taxon>
        <taxon>Malpighiales</taxon>
        <taxon>Erythroxylaceae</taxon>
        <taxon>Erythroxylum</taxon>
    </lineage>
</organism>
<gene>
    <name evidence="2" type="ORF">K2173_007257</name>
</gene>
<reference evidence="2 3" key="1">
    <citation type="submission" date="2021-09" db="EMBL/GenBank/DDBJ databases">
        <title>Genomic insights and catalytic innovation underlie evolution of tropane alkaloids biosynthesis.</title>
        <authorList>
            <person name="Wang Y.-J."/>
            <person name="Tian T."/>
            <person name="Huang J.-P."/>
            <person name="Huang S.-X."/>
        </authorList>
    </citation>
    <scope>NUCLEOTIDE SEQUENCE [LARGE SCALE GENOMIC DNA]</scope>
    <source>
        <strain evidence="2">KIB-2018</strain>
        <tissue evidence="2">Leaf</tissue>
    </source>
</reference>
<evidence type="ECO:0008006" key="4">
    <source>
        <dbReference type="Google" id="ProtNLM"/>
    </source>
</evidence>
<sequence length="98" mass="11151">MCASRLVCASRTTLCLYLVVLRTCHDIFTTHTQSTINVDFITLLFVDHAINVDQWRNRLISTRTHLGFSQLGGLGRSILMGHGYLGMELEFIYCKLKT</sequence>
<feature type="signal peptide" evidence="1">
    <location>
        <begin position="1"/>
        <end position="15"/>
    </location>
</feature>
<proteinExistence type="predicted"/>
<protein>
    <recommendedName>
        <fullName evidence="4">Secreted protein</fullName>
    </recommendedName>
</protein>
<keyword evidence="1" id="KW-0732">Signal</keyword>
<comment type="caution">
    <text evidence="2">The sequence shown here is derived from an EMBL/GenBank/DDBJ whole genome shotgun (WGS) entry which is preliminary data.</text>
</comment>
<evidence type="ECO:0000256" key="1">
    <source>
        <dbReference type="SAM" id="SignalP"/>
    </source>
</evidence>